<dbReference type="Proteomes" id="UP000664405">
    <property type="component" value="Unassembled WGS sequence"/>
</dbReference>
<dbReference type="Gene3D" id="3.40.470.10">
    <property type="entry name" value="Uracil-DNA glycosylase-like domain"/>
    <property type="match status" value="1"/>
</dbReference>
<gene>
    <name evidence="2" type="ORF">JF547_03345</name>
</gene>
<dbReference type="RefSeq" id="WP_206926642.1">
    <property type="nucleotide sequence ID" value="NZ_JAEKJW010000001.1"/>
</dbReference>
<dbReference type="SMART" id="SM00986">
    <property type="entry name" value="UDG"/>
    <property type="match status" value="1"/>
</dbReference>
<evidence type="ECO:0000313" key="2">
    <source>
        <dbReference type="EMBL" id="MBN8195542.1"/>
    </source>
</evidence>
<organism evidence="2 3">
    <name type="scientific">Thalassospira povalilytica</name>
    <dbReference type="NCBI Taxonomy" id="732237"/>
    <lineage>
        <taxon>Bacteria</taxon>
        <taxon>Pseudomonadati</taxon>
        <taxon>Pseudomonadota</taxon>
        <taxon>Alphaproteobacteria</taxon>
        <taxon>Rhodospirillales</taxon>
        <taxon>Thalassospiraceae</taxon>
        <taxon>Thalassospira</taxon>
    </lineage>
</organism>
<dbReference type="CDD" id="cd10033">
    <property type="entry name" value="UDG_like"/>
    <property type="match status" value="1"/>
</dbReference>
<dbReference type="PANTHER" id="PTHR42160:SF1">
    <property type="entry name" value="URACIL-DNA GLYCOSYLASE SUPERFAMILY PROTEIN"/>
    <property type="match status" value="1"/>
</dbReference>
<protein>
    <submittedName>
        <fullName evidence="2">Uracil-DNA glycosylase family protein</fullName>
    </submittedName>
</protein>
<evidence type="ECO:0000313" key="3">
    <source>
        <dbReference type="Proteomes" id="UP000664405"/>
    </source>
</evidence>
<dbReference type="InterPro" id="IPR005122">
    <property type="entry name" value="Uracil-DNA_glycosylase-like"/>
</dbReference>
<dbReference type="PANTHER" id="PTHR42160">
    <property type="entry name" value="URACIL-DNA GLYCOSYLASE SUPERFAMILY PROTEIN"/>
    <property type="match status" value="1"/>
</dbReference>
<sequence length="211" mass="23835">MPGLRGDLPEIDPQGGDRVLDALLSDVRACRICAEALPLGPRPVVRMAKGARILIIGQAPGTRVHETGLPWNDASGDRLRDWLDLSVDDFYDPAKLAIMPMGFCYPGRFDRGGDLPPRPECAPAWHRALLDHMPDIELTLLIGQYAQSYYLGQRRAKTMTETVHRFADYLPDNLLPMPHPSWRNTAWMKKNPWFEADLLPVLRDRVHHLLG</sequence>
<evidence type="ECO:0000259" key="1">
    <source>
        <dbReference type="SMART" id="SM00986"/>
    </source>
</evidence>
<dbReference type="Pfam" id="PF03167">
    <property type="entry name" value="UDG"/>
    <property type="match status" value="1"/>
</dbReference>
<dbReference type="InterPro" id="IPR047124">
    <property type="entry name" value="HI_0220.2"/>
</dbReference>
<accession>A0A8I1M5H0</accession>
<name>A0A8I1M5H0_9PROT</name>
<dbReference type="SUPFAM" id="SSF52141">
    <property type="entry name" value="Uracil-DNA glycosylase-like"/>
    <property type="match status" value="1"/>
</dbReference>
<feature type="domain" description="Uracil-DNA glycosylase-like" evidence="1">
    <location>
        <begin position="44"/>
        <end position="203"/>
    </location>
</feature>
<dbReference type="EMBL" id="JAEKJW010000001">
    <property type="protein sequence ID" value="MBN8195542.1"/>
    <property type="molecule type" value="Genomic_DNA"/>
</dbReference>
<proteinExistence type="predicted"/>
<dbReference type="AlphaFoldDB" id="A0A8I1M5H0"/>
<comment type="caution">
    <text evidence="2">The sequence shown here is derived from an EMBL/GenBank/DDBJ whole genome shotgun (WGS) entry which is preliminary data.</text>
</comment>
<reference evidence="2" key="1">
    <citation type="submission" date="2020-12" db="EMBL/GenBank/DDBJ databases">
        <title>Oil enriched cultivation method for isolating marine PHA-producing bacteria.</title>
        <authorList>
            <person name="Zheng W."/>
            <person name="Yu S."/>
            <person name="Huang Y."/>
        </authorList>
    </citation>
    <scope>NUCLEOTIDE SEQUENCE</scope>
    <source>
        <strain evidence="2">SY-2-3</strain>
    </source>
</reference>
<dbReference type="SMART" id="SM00987">
    <property type="entry name" value="UreE_C"/>
    <property type="match status" value="1"/>
</dbReference>
<dbReference type="InterPro" id="IPR036895">
    <property type="entry name" value="Uracil-DNA_glycosylase-like_sf"/>
</dbReference>